<evidence type="ECO:0000256" key="14">
    <source>
        <dbReference type="ARBA" id="ARBA00031222"/>
    </source>
</evidence>
<proteinExistence type="inferred from homology"/>
<evidence type="ECO:0000256" key="15">
    <source>
        <dbReference type="ARBA" id="ARBA00032739"/>
    </source>
</evidence>
<dbReference type="OrthoDB" id="9992197at2759"/>
<keyword evidence="12" id="KW-0472">Membrane</keyword>
<dbReference type="CDD" id="cd24141">
    <property type="entry name" value="NDUFS5-like"/>
    <property type="match status" value="1"/>
</dbReference>
<keyword evidence="13 16" id="KW-1015">Disulfide bond</keyword>
<evidence type="ECO:0000256" key="6">
    <source>
        <dbReference type="ARBA" id="ARBA00013482"/>
    </source>
</evidence>
<comment type="subcellular location">
    <subcellularLocation>
        <location evidence="3">Mitochondrion inner membrane</location>
        <topology evidence="3">Peripheral membrane protein</topology>
    </subcellularLocation>
    <subcellularLocation>
        <location evidence="2">Mitochondrion intermembrane space</location>
    </subcellularLocation>
</comment>
<keyword evidence="11" id="KW-0496">Mitochondrion</keyword>
<feature type="disulfide bond" evidence="16">
    <location>
        <begin position="14"/>
        <end position="52"/>
    </location>
</feature>
<keyword evidence="7" id="KW-0813">Transport</keyword>
<dbReference type="PANTHER" id="PTHR15224:SF1">
    <property type="entry name" value="NADH DEHYDROGENASE [UBIQUINONE] IRON-SULFUR PROTEIN 5"/>
    <property type="match status" value="1"/>
</dbReference>
<dbReference type="Pfam" id="PF10200">
    <property type="entry name" value="Ndufs5"/>
    <property type="match status" value="1"/>
</dbReference>
<accession>A0A6G1GF64</accession>
<evidence type="ECO:0000256" key="5">
    <source>
        <dbReference type="ARBA" id="ARBA00011261"/>
    </source>
</evidence>
<comment type="similarity">
    <text evidence="4">Belongs to the complex I NDUFS5 subunit family.</text>
</comment>
<reference evidence="17 19" key="1">
    <citation type="submission" date="2020-01" db="EMBL/GenBank/DDBJ databases">
        <authorList>
            <consortium name="DOE Joint Genome Institute"/>
            <person name="Haridas S."/>
            <person name="Albert R."/>
            <person name="Binder M."/>
            <person name="Bloem J."/>
            <person name="Labutti K."/>
            <person name="Salamov A."/>
            <person name="Andreopoulos B."/>
            <person name="Baker S.E."/>
            <person name="Barry K."/>
            <person name="Bills G."/>
            <person name="Bluhm B.H."/>
            <person name="Cannon C."/>
            <person name="Castanera R."/>
            <person name="Culley D.E."/>
            <person name="Daum C."/>
            <person name="Ezra D."/>
            <person name="Gonzalez J.B."/>
            <person name="Henrissat B."/>
            <person name="Kuo A."/>
            <person name="Liang C."/>
            <person name="Lipzen A."/>
            <person name="Lutzoni F."/>
            <person name="Magnuson J."/>
            <person name="Mondo S."/>
            <person name="Nolan M."/>
            <person name="Ohm R."/>
            <person name="Pangilinan J."/>
            <person name="Park H.-J."/>
            <person name="Ramirez L."/>
            <person name="Alfaro M."/>
            <person name="Sun H."/>
            <person name="Tritt A."/>
            <person name="Yoshinaga Y."/>
            <person name="Zwiers L.-H."/>
            <person name="Turgeon B.G."/>
            <person name="Goodwin S.B."/>
            <person name="Spatafora J.W."/>
            <person name="Crous P.W."/>
            <person name="Grigoriev I.V."/>
        </authorList>
    </citation>
    <scope>NUCLEOTIDE SEQUENCE</scope>
    <source>
        <strain evidence="17 19">CBS 781.70</strain>
    </source>
</reference>
<dbReference type="EMBL" id="ML975150">
    <property type="protein sequence ID" value="KAF1816551.1"/>
    <property type="molecule type" value="Genomic_DNA"/>
</dbReference>
<evidence type="ECO:0000256" key="8">
    <source>
        <dbReference type="ARBA" id="ARBA00022660"/>
    </source>
</evidence>
<keyword evidence="10" id="KW-0249">Electron transport</keyword>
<sequence length="118" mass="13542">MASGYGLHGGPSRCFPFWQEVLACYAVNANPDDPSRKGLTKCQLPLEDYYECLYHRKEAKRVSELQAAYRKKILEDPRVDAPTEKQIRRLGMLEAPDEEKNIKRPKWLPHGIKDQGIA</sequence>
<evidence type="ECO:0000256" key="4">
    <source>
        <dbReference type="ARBA" id="ARBA00007372"/>
    </source>
</evidence>
<evidence type="ECO:0000256" key="11">
    <source>
        <dbReference type="ARBA" id="ARBA00023128"/>
    </source>
</evidence>
<evidence type="ECO:0000256" key="1">
    <source>
        <dbReference type="ARBA" id="ARBA00003195"/>
    </source>
</evidence>
<organism evidence="17">
    <name type="scientific">Eremomyces bilateralis CBS 781.70</name>
    <dbReference type="NCBI Taxonomy" id="1392243"/>
    <lineage>
        <taxon>Eukaryota</taxon>
        <taxon>Fungi</taxon>
        <taxon>Dikarya</taxon>
        <taxon>Ascomycota</taxon>
        <taxon>Pezizomycotina</taxon>
        <taxon>Dothideomycetes</taxon>
        <taxon>Dothideomycetes incertae sedis</taxon>
        <taxon>Eremomycetales</taxon>
        <taxon>Eremomycetaceae</taxon>
        <taxon>Eremomyces</taxon>
    </lineage>
</organism>
<evidence type="ECO:0000256" key="10">
    <source>
        <dbReference type="ARBA" id="ARBA00022982"/>
    </source>
</evidence>
<feature type="disulfide bond" evidence="16">
    <location>
        <begin position="24"/>
        <end position="42"/>
    </location>
</feature>
<dbReference type="PANTHER" id="PTHR15224">
    <property type="entry name" value="NADH DEHYDROGENASE [UBIQUINONE] IRON-SULFUR PROTEIN 5"/>
    <property type="match status" value="1"/>
</dbReference>
<evidence type="ECO:0000313" key="19">
    <source>
        <dbReference type="RefSeq" id="XP_033538182.1"/>
    </source>
</evidence>
<comment type="subunit">
    <text evidence="5">Mammalian complex I is composed of 45 different subunits. This is a component of the iron-sulfur (IP) fragment of the enzyme.</text>
</comment>
<evidence type="ECO:0000256" key="7">
    <source>
        <dbReference type="ARBA" id="ARBA00022448"/>
    </source>
</evidence>
<keyword evidence="9" id="KW-0999">Mitochondrion inner membrane</keyword>
<gene>
    <name evidence="17 19" type="ORF">P152DRAFT_389659</name>
</gene>
<dbReference type="AlphaFoldDB" id="A0A6G1GF64"/>
<evidence type="ECO:0000313" key="18">
    <source>
        <dbReference type="Proteomes" id="UP000504638"/>
    </source>
</evidence>
<evidence type="ECO:0000256" key="12">
    <source>
        <dbReference type="ARBA" id="ARBA00023136"/>
    </source>
</evidence>
<keyword evidence="18" id="KW-1185">Reference proteome</keyword>
<dbReference type="GO" id="GO:0032981">
    <property type="term" value="P:mitochondrial respiratory chain complex I assembly"/>
    <property type="evidence" value="ECO:0007669"/>
    <property type="project" value="TreeGrafter"/>
</dbReference>
<evidence type="ECO:0000256" key="13">
    <source>
        <dbReference type="ARBA" id="ARBA00023157"/>
    </source>
</evidence>
<protein>
    <recommendedName>
        <fullName evidence="6">NADH dehydrogenase [ubiquinone] iron-sulfur protein 5</fullName>
    </recommendedName>
    <alternativeName>
        <fullName evidence="14">Complex I-15 kDa</fullName>
    </alternativeName>
    <alternativeName>
        <fullName evidence="15">NADH-ubiquinone oxidoreductase 15 kDa subunit</fullName>
    </alternativeName>
</protein>
<dbReference type="GeneID" id="54416565"/>
<reference evidence="19" key="3">
    <citation type="submission" date="2025-04" db="UniProtKB">
        <authorList>
            <consortium name="RefSeq"/>
        </authorList>
    </citation>
    <scope>IDENTIFICATION</scope>
    <source>
        <strain evidence="19">CBS 781.70</strain>
    </source>
</reference>
<evidence type="ECO:0000256" key="2">
    <source>
        <dbReference type="ARBA" id="ARBA00004569"/>
    </source>
</evidence>
<evidence type="ECO:0000256" key="16">
    <source>
        <dbReference type="PIRSR" id="PIRSR619342-50"/>
    </source>
</evidence>
<evidence type="ECO:0000256" key="3">
    <source>
        <dbReference type="ARBA" id="ARBA00004637"/>
    </source>
</evidence>
<reference evidence="19" key="2">
    <citation type="submission" date="2020-04" db="EMBL/GenBank/DDBJ databases">
        <authorList>
            <consortium name="NCBI Genome Project"/>
        </authorList>
    </citation>
    <scope>NUCLEOTIDE SEQUENCE</scope>
    <source>
        <strain evidence="19">CBS 781.70</strain>
    </source>
</reference>
<dbReference type="Proteomes" id="UP000504638">
    <property type="component" value="Unplaced"/>
</dbReference>
<dbReference type="GO" id="GO:0005743">
    <property type="term" value="C:mitochondrial inner membrane"/>
    <property type="evidence" value="ECO:0007669"/>
    <property type="project" value="UniProtKB-SubCell"/>
</dbReference>
<evidence type="ECO:0000256" key="9">
    <source>
        <dbReference type="ARBA" id="ARBA00022792"/>
    </source>
</evidence>
<dbReference type="InterPro" id="IPR019342">
    <property type="entry name" value="NADH_UbQ_OxRdtase_FeS-su5"/>
</dbReference>
<comment type="function">
    <text evidence="1">Accessory subunit of the mitochondrial membrane respiratory chain NADH dehydrogenase (Complex I), that is believed not to be involved in catalysis. Complex I functions in the transfer of electrons from NADH to the respiratory chain. The immediate electron acceptor for the enzyme is believed to be ubiquinone.</text>
</comment>
<keyword evidence="8" id="KW-0679">Respiratory chain</keyword>
<dbReference type="GO" id="GO:0005758">
    <property type="term" value="C:mitochondrial intermembrane space"/>
    <property type="evidence" value="ECO:0007669"/>
    <property type="project" value="UniProtKB-SubCell"/>
</dbReference>
<name>A0A6G1GF64_9PEZI</name>
<dbReference type="RefSeq" id="XP_033538182.1">
    <property type="nucleotide sequence ID" value="XM_033675995.1"/>
</dbReference>
<evidence type="ECO:0000313" key="17">
    <source>
        <dbReference type="EMBL" id="KAF1816551.1"/>
    </source>
</evidence>